<comment type="similarity">
    <text evidence="2">Belongs to the bacterial sugar transferase family.</text>
</comment>
<keyword evidence="10" id="KW-1185">Reference proteome</keyword>
<dbReference type="NCBIfam" id="TIGR03025">
    <property type="entry name" value="EPS_sugtrans"/>
    <property type="match status" value="1"/>
</dbReference>
<evidence type="ECO:0000259" key="7">
    <source>
        <dbReference type="Pfam" id="PF02397"/>
    </source>
</evidence>
<dbReference type="InterPro" id="IPR003362">
    <property type="entry name" value="Bact_transf"/>
</dbReference>
<comment type="subcellular location">
    <subcellularLocation>
        <location evidence="1">Membrane</location>
        <topology evidence="1">Multi-pass membrane protein</topology>
    </subcellularLocation>
</comment>
<evidence type="ECO:0000313" key="10">
    <source>
        <dbReference type="Proteomes" id="UP000034883"/>
    </source>
</evidence>
<proteinExistence type="inferred from homology"/>
<evidence type="ECO:0000256" key="6">
    <source>
        <dbReference type="ARBA" id="ARBA00023136"/>
    </source>
</evidence>
<evidence type="ECO:0000256" key="2">
    <source>
        <dbReference type="ARBA" id="ARBA00006464"/>
    </source>
</evidence>
<dbReference type="PANTHER" id="PTHR30576">
    <property type="entry name" value="COLANIC BIOSYNTHESIS UDP-GLUCOSE LIPID CARRIER TRANSFERASE"/>
    <property type="match status" value="1"/>
</dbReference>
<feature type="domain" description="Bacterial sugar transferase" evidence="7">
    <location>
        <begin position="139"/>
        <end position="320"/>
    </location>
</feature>
<dbReference type="Pfam" id="PF02397">
    <property type="entry name" value="Bac_transf"/>
    <property type="match status" value="1"/>
</dbReference>
<dbReference type="CDD" id="cd07177">
    <property type="entry name" value="terB_like"/>
    <property type="match status" value="1"/>
</dbReference>
<dbReference type="InterPro" id="IPR007791">
    <property type="entry name" value="DjlA_N"/>
</dbReference>
<dbReference type="AlphaFoldDB" id="A0A0F6SH84"/>
<dbReference type="KEGG" id="samy:DB32_007148"/>
<evidence type="ECO:0000259" key="8">
    <source>
        <dbReference type="Pfam" id="PF05099"/>
    </source>
</evidence>
<evidence type="ECO:0000256" key="1">
    <source>
        <dbReference type="ARBA" id="ARBA00004141"/>
    </source>
</evidence>
<dbReference type="GO" id="GO:0089702">
    <property type="term" value="F:undecaprenyl-phosphate glucose phosphotransferase activity"/>
    <property type="evidence" value="ECO:0007669"/>
    <property type="project" value="TreeGrafter"/>
</dbReference>
<sequence length="329" mass="36971">MPPPAIDATSLYPVADILLGAVHADTRFCDRERDAVRRCLLDLLGTRVLPVELEQRLRDFDASRFDLESAVHAYSADPPIKRRALLAMARHVCEADGAYDLSEDAYLMALAIALSLDDQAMRGLLLGSPFDRPWAERLKRLEDIVLGAVFLAVSAPVMLACAIGVKLTSKGPALFKQRRYGLNGKEFFVYKFRSMTVAEDGAKVTQATKNDARVTKLGAFLRRSSLDELPQFLNVLKGDMSIVGPRPHAIAHNEHYKKLIDEYMLRHKVKPGITGWAQVNGWRGETDTLDKMLSRVEHDLYYIQHWSVLFDIEIVLRTVFGSAVRENAY</sequence>
<dbReference type="Pfam" id="PF05099">
    <property type="entry name" value="TerB"/>
    <property type="match status" value="1"/>
</dbReference>
<evidence type="ECO:0000256" key="5">
    <source>
        <dbReference type="ARBA" id="ARBA00022989"/>
    </source>
</evidence>
<dbReference type="InterPro" id="IPR029024">
    <property type="entry name" value="TerB-like"/>
</dbReference>
<feature type="domain" description="Co-chaperone DjlA N-terminal" evidence="8">
    <location>
        <begin position="18"/>
        <end position="121"/>
    </location>
</feature>
<evidence type="ECO:0000256" key="4">
    <source>
        <dbReference type="ARBA" id="ARBA00022692"/>
    </source>
</evidence>
<keyword evidence="6" id="KW-0472">Membrane</keyword>
<dbReference type="Proteomes" id="UP000034883">
    <property type="component" value="Chromosome"/>
</dbReference>
<protein>
    <submittedName>
        <fullName evidence="9">Capsular polysaccharide synthesis enzyme CpsA, sugar transferase</fullName>
    </submittedName>
</protein>
<dbReference type="EMBL" id="CP011125">
    <property type="protein sequence ID" value="AKF09999.1"/>
    <property type="molecule type" value="Genomic_DNA"/>
</dbReference>
<name>A0A0F6SH84_9BACT</name>
<evidence type="ECO:0000256" key="3">
    <source>
        <dbReference type="ARBA" id="ARBA00022679"/>
    </source>
</evidence>
<dbReference type="PANTHER" id="PTHR30576:SF21">
    <property type="entry name" value="UDP-GLUCOSE:UNDECAPRENYL-PHOSPHATE GLUCOSE-1-PHOSPHATE TRANSFERASE"/>
    <property type="match status" value="1"/>
</dbReference>
<dbReference type="GO" id="GO:0016020">
    <property type="term" value="C:membrane"/>
    <property type="evidence" value="ECO:0007669"/>
    <property type="project" value="UniProtKB-SubCell"/>
</dbReference>
<gene>
    <name evidence="9" type="ORF">DB32_007148</name>
</gene>
<reference evidence="9 10" key="1">
    <citation type="submission" date="2015-03" db="EMBL/GenBank/DDBJ databases">
        <title>Genome assembly of Sandaracinus amylolyticus DSM 53668.</title>
        <authorList>
            <person name="Sharma G."/>
            <person name="Subramanian S."/>
        </authorList>
    </citation>
    <scope>NUCLEOTIDE SEQUENCE [LARGE SCALE GENOMIC DNA]</scope>
    <source>
        <strain evidence="9 10">DSM 53668</strain>
    </source>
</reference>
<dbReference type="STRING" id="927083.DB32_007148"/>
<evidence type="ECO:0000313" key="9">
    <source>
        <dbReference type="EMBL" id="AKF09999.1"/>
    </source>
</evidence>
<dbReference type="InterPro" id="IPR017475">
    <property type="entry name" value="EPS_sugar_tfrase"/>
</dbReference>
<organism evidence="9 10">
    <name type="scientific">Sandaracinus amylolyticus</name>
    <dbReference type="NCBI Taxonomy" id="927083"/>
    <lineage>
        <taxon>Bacteria</taxon>
        <taxon>Pseudomonadati</taxon>
        <taxon>Myxococcota</taxon>
        <taxon>Polyangia</taxon>
        <taxon>Polyangiales</taxon>
        <taxon>Sandaracinaceae</taxon>
        <taxon>Sandaracinus</taxon>
    </lineage>
</organism>
<accession>A0A0F6SH84</accession>
<keyword evidence="5" id="KW-1133">Transmembrane helix</keyword>
<dbReference type="SUPFAM" id="SSF158682">
    <property type="entry name" value="TerB-like"/>
    <property type="match status" value="1"/>
</dbReference>
<dbReference type="Gene3D" id="1.10.3680.10">
    <property type="entry name" value="TerB-like"/>
    <property type="match status" value="1"/>
</dbReference>
<keyword evidence="4" id="KW-0812">Transmembrane</keyword>
<dbReference type="GO" id="GO:0009242">
    <property type="term" value="P:colanic acid biosynthetic process"/>
    <property type="evidence" value="ECO:0007669"/>
    <property type="project" value="TreeGrafter"/>
</dbReference>
<keyword evidence="3 9" id="KW-0808">Transferase</keyword>